<proteinExistence type="inferred from homology"/>
<evidence type="ECO:0000313" key="14">
    <source>
        <dbReference type="Proteomes" id="UP000297706"/>
    </source>
</evidence>
<keyword evidence="7 11" id="KW-0547">Nucleotide-binding</keyword>
<dbReference type="Pfam" id="PF00625">
    <property type="entry name" value="Guanylate_kin"/>
    <property type="match status" value="1"/>
</dbReference>
<dbReference type="InterPro" id="IPR008144">
    <property type="entry name" value="Guanylate_kin-like_dom"/>
</dbReference>
<dbReference type="Proteomes" id="UP000297706">
    <property type="component" value="Unassembled WGS sequence"/>
</dbReference>
<dbReference type="GO" id="GO:0004385">
    <property type="term" value="F:GMP kinase activity"/>
    <property type="evidence" value="ECO:0007669"/>
    <property type="project" value="UniProtKB-UniRule"/>
</dbReference>
<evidence type="ECO:0000256" key="5">
    <source>
        <dbReference type="ARBA" id="ARBA00022490"/>
    </source>
</evidence>
<evidence type="ECO:0000256" key="6">
    <source>
        <dbReference type="ARBA" id="ARBA00022679"/>
    </source>
</evidence>
<sequence length="203" mass="22354">MVPGNLFIITAASGAGKTSLIKALLAEDTHLKLSISHTTRKPRPGEQNGVDYHFVDDAMFLQMLGEAKFLESAEVHGARYGTSQSAVDAPLQAGHDVILEIDWQGAAQVRQLYPNAISIFVLPPSIETLEQRLNSRGQDSQETISKRVAAARAEMRHVSEFDYVTINNYFDVALQDIRAIIRAHRLVGAAQLQRYASLIQALT</sequence>
<keyword evidence="14" id="KW-1185">Reference proteome</keyword>
<reference evidence="13 14" key="1">
    <citation type="submission" date="2018-02" db="EMBL/GenBank/DDBJ databases">
        <title>A novel lanthanide dependent methylotroph, Methylotenera sp. La3113.</title>
        <authorList>
            <person name="Lv H."/>
            <person name="Tani A."/>
        </authorList>
    </citation>
    <scope>NUCLEOTIDE SEQUENCE [LARGE SCALE GENOMIC DNA]</scope>
    <source>
        <strain evidence="13 14">La3113</strain>
    </source>
</reference>
<feature type="domain" description="Guanylate kinase-like" evidence="12">
    <location>
        <begin position="4"/>
        <end position="182"/>
    </location>
</feature>
<dbReference type="InterPro" id="IPR008145">
    <property type="entry name" value="GK/Ca_channel_bsu"/>
</dbReference>
<keyword evidence="5 11" id="KW-0963">Cytoplasm</keyword>
<dbReference type="GO" id="GO:0005524">
    <property type="term" value="F:ATP binding"/>
    <property type="evidence" value="ECO:0007669"/>
    <property type="project" value="UniProtKB-UniRule"/>
</dbReference>
<dbReference type="PROSITE" id="PS50052">
    <property type="entry name" value="GUANYLATE_KINASE_2"/>
    <property type="match status" value="1"/>
</dbReference>
<evidence type="ECO:0000256" key="10">
    <source>
        <dbReference type="ARBA" id="ARBA00030128"/>
    </source>
</evidence>
<dbReference type="PANTHER" id="PTHR23117">
    <property type="entry name" value="GUANYLATE KINASE-RELATED"/>
    <property type="match status" value="1"/>
</dbReference>
<evidence type="ECO:0000256" key="8">
    <source>
        <dbReference type="ARBA" id="ARBA00022777"/>
    </source>
</evidence>
<evidence type="ECO:0000256" key="1">
    <source>
        <dbReference type="ARBA" id="ARBA00004496"/>
    </source>
</evidence>
<dbReference type="CDD" id="cd00071">
    <property type="entry name" value="GMPK"/>
    <property type="match status" value="1"/>
</dbReference>
<comment type="catalytic activity">
    <reaction evidence="11">
        <text>GMP + ATP = GDP + ADP</text>
        <dbReference type="Rhea" id="RHEA:20780"/>
        <dbReference type="ChEBI" id="CHEBI:30616"/>
        <dbReference type="ChEBI" id="CHEBI:58115"/>
        <dbReference type="ChEBI" id="CHEBI:58189"/>
        <dbReference type="ChEBI" id="CHEBI:456216"/>
        <dbReference type="EC" id="2.7.4.8"/>
    </reaction>
</comment>
<evidence type="ECO:0000259" key="12">
    <source>
        <dbReference type="PROSITE" id="PS50052"/>
    </source>
</evidence>
<comment type="function">
    <text evidence="11">Essential for recycling GMP and indirectly, cGMP.</text>
</comment>
<evidence type="ECO:0000313" key="13">
    <source>
        <dbReference type="EMBL" id="TFW72202.1"/>
    </source>
</evidence>
<dbReference type="InterPro" id="IPR017665">
    <property type="entry name" value="Guanylate_kinase"/>
</dbReference>
<dbReference type="FunFam" id="3.30.63.10:FF:000002">
    <property type="entry name" value="Guanylate kinase 1"/>
    <property type="match status" value="1"/>
</dbReference>
<feature type="binding site" evidence="11">
    <location>
        <begin position="11"/>
        <end position="18"/>
    </location>
    <ligand>
        <name>ATP</name>
        <dbReference type="ChEBI" id="CHEBI:30616"/>
    </ligand>
</feature>
<evidence type="ECO:0000256" key="9">
    <source>
        <dbReference type="ARBA" id="ARBA00022840"/>
    </source>
</evidence>
<evidence type="ECO:0000256" key="11">
    <source>
        <dbReference type="HAMAP-Rule" id="MF_00328"/>
    </source>
</evidence>
<comment type="similarity">
    <text evidence="2 11">Belongs to the guanylate kinase family.</text>
</comment>
<dbReference type="EMBL" id="PQVH01000006">
    <property type="protein sequence ID" value="TFW72202.1"/>
    <property type="molecule type" value="Genomic_DNA"/>
</dbReference>
<gene>
    <name evidence="11" type="primary">gmk</name>
    <name evidence="13" type="ORF">C3Y98_03585</name>
</gene>
<dbReference type="InterPro" id="IPR020590">
    <property type="entry name" value="Guanylate_kinase_CS"/>
</dbReference>
<protein>
    <recommendedName>
        <fullName evidence="4 11">Guanylate kinase</fullName>
        <ecNumber evidence="3 11">2.7.4.8</ecNumber>
    </recommendedName>
    <alternativeName>
        <fullName evidence="10 11">GMP kinase</fullName>
    </alternativeName>
</protein>
<dbReference type="SMART" id="SM00072">
    <property type="entry name" value="GuKc"/>
    <property type="match status" value="1"/>
</dbReference>
<dbReference type="Gene3D" id="3.30.63.10">
    <property type="entry name" value="Guanylate Kinase phosphate binding domain"/>
    <property type="match status" value="1"/>
</dbReference>
<dbReference type="Gene3D" id="3.40.50.300">
    <property type="entry name" value="P-loop containing nucleotide triphosphate hydrolases"/>
    <property type="match status" value="1"/>
</dbReference>
<dbReference type="NCBIfam" id="TIGR03263">
    <property type="entry name" value="guanyl_kin"/>
    <property type="match status" value="1"/>
</dbReference>
<name>A0A4Y9VSR4_9PROT</name>
<dbReference type="PANTHER" id="PTHR23117:SF13">
    <property type="entry name" value="GUANYLATE KINASE"/>
    <property type="match status" value="1"/>
</dbReference>
<dbReference type="PROSITE" id="PS00856">
    <property type="entry name" value="GUANYLATE_KINASE_1"/>
    <property type="match status" value="1"/>
</dbReference>
<evidence type="ECO:0000256" key="3">
    <source>
        <dbReference type="ARBA" id="ARBA00012961"/>
    </source>
</evidence>
<comment type="caution">
    <text evidence="13">The sequence shown here is derived from an EMBL/GenBank/DDBJ whole genome shotgun (WGS) entry which is preliminary data.</text>
</comment>
<dbReference type="FunFam" id="3.40.50.300:FF:000084">
    <property type="entry name" value="Guanylate kinase"/>
    <property type="match status" value="1"/>
</dbReference>
<evidence type="ECO:0000256" key="2">
    <source>
        <dbReference type="ARBA" id="ARBA00005790"/>
    </source>
</evidence>
<accession>A0A4Y9VSR4</accession>
<comment type="subcellular location">
    <subcellularLocation>
        <location evidence="1 11">Cytoplasm</location>
    </subcellularLocation>
</comment>
<evidence type="ECO:0000256" key="4">
    <source>
        <dbReference type="ARBA" id="ARBA00016296"/>
    </source>
</evidence>
<evidence type="ECO:0000256" key="7">
    <source>
        <dbReference type="ARBA" id="ARBA00022741"/>
    </source>
</evidence>
<dbReference type="SUPFAM" id="SSF52540">
    <property type="entry name" value="P-loop containing nucleoside triphosphate hydrolases"/>
    <property type="match status" value="1"/>
</dbReference>
<dbReference type="AlphaFoldDB" id="A0A4Y9VSR4"/>
<dbReference type="RefSeq" id="WP_135276744.1">
    <property type="nucleotide sequence ID" value="NZ_PQVH01000006.1"/>
</dbReference>
<keyword evidence="8 11" id="KW-0418">Kinase</keyword>
<dbReference type="EC" id="2.7.4.8" evidence="3 11"/>
<dbReference type="HAMAP" id="MF_00328">
    <property type="entry name" value="Guanylate_kinase"/>
    <property type="match status" value="1"/>
</dbReference>
<organism evidence="13 14">
    <name type="scientific">Methylotenera oryzisoli</name>
    <dbReference type="NCBI Taxonomy" id="2080758"/>
    <lineage>
        <taxon>Bacteria</taxon>
        <taxon>Pseudomonadati</taxon>
        <taxon>Pseudomonadota</taxon>
        <taxon>Betaproteobacteria</taxon>
        <taxon>Nitrosomonadales</taxon>
        <taxon>Methylophilaceae</taxon>
        <taxon>Methylotenera</taxon>
    </lineage>
</organism>
<keyword evidence="9 11" id="KW-0067">ATP-binding</keyword>
<keyword evidence="6 11" id="KW-0808">Transferase</keyword>
<dbReference type="OrthoDB" id="9808150at2"/>
<dbReference type="InterPro" id="IPR027417">
    <property type="entry name" value="P-loop_NTPase"/>
</dbReference>
<dbReference type="GO" id="GO:0005829">
    <property type="term" value="C:cytosol"/>
    <property type="evidence" value="ECO:0007669"/>
    <property type="project" value="TreeGrafter"/>
</dbReference>